<keyword evidence="3" id="KW-0862">Zinc</keyword>
<feature type="transmembrane region" description="Helical" evidence="4">
    <location>
        <begin position="306"/>
        <end position="326"/>
    </location>
</feature>
<name>A0A812DBI6_ACAPH</name>
<dbReference type="EMBL" id="CAHIKZ030002966">
    <property type="protein sequence ID" value="CAE1294477.1"/>
    <property type="molecule type" value="Genomic_DNA"/>
</dbReference>
<keyword evidence="2" id="KW-0863">Zinc-finger</keyword>
<keyword evidence="4" id="KW-0812">Transmembrane</keyword>
<evidence type="ECO:0000256" key="3">
    <source>
        <dbReference type="ARBA" id="ARBA00022833"/>
    </source>
</evidence>
<dbReference type="Gene3D" id="2.60.120.260">
    <property type="entry name" value="Galactose-binding domain-like"/>
    <property type="match status" value="1"/>
</dbReference>
<feature type="transmembrane region" description="Helical" evidence="4">
    <location>
        <begin position="225"/>
        <end position="245"/>
    </location>
</feature>
<dbReference type="PROSITE" id="PS51292">
    <property type="entry name" value="ZF_RING_CH"/>
    <property type="match status" value="1"/>
</dbReference>
<keyword evidence="1" id="KW-0479">Metal-binding</keyword>
<gene>
    <name evidence="6" type="ORF">SPHA_50418</name>
</gene>
<dbReference type="OrthoDB" id="2154780at2759"/>
<dbReference type="GO" id="GO:0008270">
    <property type="term" value="F:zinc ion binding"/>
    <property type="evidence" value="ECO:0007669"/>
    <property type="project" value="UniProtKB-KW"/>
</dbReference>
<feature type="transmembrane region" description="Helical" evidence="4">
    <location>
        <begin position="265"/>
        <end position="286"/>
    </location>
</feature>
<proteinExistence type="predicted"/>
<feature type="transmembrane region" description="Helical" evidence="4">
    <location>
        <begin position="154"/>
        <end position="171"/>
    </location>
</feature>
<dbReference type="PANTHER" id="PTHR20893">
    <property type="entry name" value="LD08641P"/>
    <property type="match status" value="1"/>
</dbReference>
<evidence type="ECO:0000313" key="6">
    <source>
        <dbReference type="EMBL" id="CAE1294477.1"/>
    </source>
</evidence>
<feature type="transmembrane region" description="Helical" evidence="4">
    <location>
        <begin position="348"/>
        <end position="369"/>
    </location>
</feature>
<feature type="domain" description="RING-CH-type" evidence="5">
    <location>
        <begin position="416"/>
        <end position="482"/>
    </location>
</feature>
<dbReference type="AlphaFoldDB" id="A0A812DBI6"/>
<evidence type="ECO:0000256" key="2">
    <source>
        <dbReference type="ARBA" id="ARBA00022771"/>
    </source>
</evidence>
<feature type="transmembrane region" description="Helical" evidence="4">
    <location>
        <begin position="108"/>
        <end position="133"/>
    </location>
</feature>
<organism evidence="6 7">
    <name type="scientific">Acanthosepion pharaonis</name>
    <name type="common">Pharaoh cuttlefish</name>
    <name type="synonym">Sepia pharaonis</name>
    <dbReference type="NCBI Taxonomy" id="158019"/>
    <lineage>
        <taxon>Eukaryota</taxon>
        <taxon>Metazoa</taxon>
        <taxon>Spiralia</taxon>
        <taxon>Lophotrochozoa</taxon>
        <taxon>Mollusca</taxon>
        <taxon>Cephalopoda</taxon>
        <taxon>Coleoidea</taxon>
        <taxon>Decapodiformes</taxon>
        <taxon>Sepiida</taxon>
        <taxon>Sepiina</taxon>
        <taxon>Sepiidae</taxon>
        <taxon>Acanthosepion</taxon>
    </lineage>
</organism>
<evidence type="ECO:0000313" key="7">
    <source>
        <dbReference type="Proteomes" id="UP000597762"/>
    </source>
</evidence>
<keyword evidence="4" id="KW-1133">Transmembrane helix</keyword>
<comment type="caution">
    <text evidence="6">The sequence shown here is derived from an EMBL/GenBank/DDBJ whole genome shotgun (WGS) entry which is preliminary data.</text>
</comment>
<feature type="transmembrane region" description="Helical" evidence="4">
    <location>
        <begin position="191"/>
        <end position="213"/>
    </location>
</feature>
<sequence length="587" mass="67906">MEFSLSVGDDLLRNVIGFEFRKYRIEVLIFSSKIDSWRGITSCLSPLVFNSIDPLKWPHLLDGHISKFMSNMAYCPWNCSGHGICNEGKCICRVQFSGGSCNDSNKDYYLAFGSIFVILSCVSLIQLCVCIWSEYIKEQKHSFWSAFKITTQKLLYALIICATAIRAVYFFTKFQLHLTDQISSNLWCAYYPLLLTGFTLIVCYWAEAFHLNIPFEKPRFLSKSFVGFMVFNSFIYLLFGTRFILTGLINDHHNFDLVNKIFDALFAFLMFLVVAFFLIYGVEVYFRVRGAFAQSQCTVNQRQLHLSRLGLVIQAILQLITALFLLSDVLKEFWRDKLPVISQNIYDIGFRIIEFGVSLWFPCVLWNCCRPEELWVLNPKNIFQSFKHERDFEREPVNSIRNRQKNYNTIDQSHSADTSQNFLCWICYDPDNHKAGPLIQACNCKGDMSAVHHECLRKWLVESATTAEDAKCRVCLQKYSLQESHYWLPKGTKFRHWILVSFILVAMIACPFGAYAVAHELTKTYVQVLAFGFTAIFELFCIKVLTVNAIKMYKRGRLSSDILSNRHLRQISLLISKSYLNPLALSL</sequence>
<evidence type="ECO:0000259" key="5">
    <source>
        <dbReference type="PROSITE" id="PS51292"/>
    </source>
</evidence>
<keyword evidence="7" id="KW-1185">Reference proteome</keyword>
<dbReference type="SMART" id="SM00744">
    <property type="entry name" value="RINGv"/>
    <property type="match status" value="1"/>
</dbReference>
<dbReference type="SUPFAM" id="SSF57850">
    <property type="entry name" value="RING/U-box"/>
    <property type="match status" value="1"/>
</dbReference>
<feature type="transmembrane region" description="Helical" evidence="4">
    <location>
        <begin position="524"/>
        <end position="545"/>
    </location>
</feature>
<evidence type="ECO:0000256" key="4">
    <source>
        <dbReference type="SAM" id="Phobius"/>
    </source>
</evidence>
<dbReference type="Proteomes" id="UP000597762">
    <property type="component" value="Unassembled WGS sequence"/>
</dbReference>
<keyword evidence="4" id="KW-0472">Membrane</keyword>
<feature type="transmembrane region" description="Helical" evidence="4">
    <location>
        <begin position="497"/>
        <end position="518"/>
    </location>
</feature>
<dbReference type="Pfam" id="PF12906">
    <property type="entry name" value="RINGv"/>
    <property type="match status" value="1"/>
</dbReference>
<evidence type="ECO:0000256" key="1">
    <source>
        <dbReference type="ARBA" id="ARBA00022723"/>
    </source>
</evidence>
<dbReference type="InterPro" id="IPR013083">
    <property type="entry name" value="Znf_RING/FYVE/PHD"/>
</dbReference>
<dbReference type="PANTHER" id="PTHR20893:SF2">
    <property type="entry name" value="LD08641P"/>
    <property type="match status" value="1"/>
</dbReference>
<protein>
    <recommendedName>
        <fullName evidence="5">RING-CH-type domain-containing protein</fullName>
    </recommendedName>
</protein>
<accession>A0A812DBI6</accession>
<dbReference type="CDD" id="cd16495">
    <property type="entry name" value="RING_CH-C4HC3_MARCH"/>
    <property type="match status" value="1"/>
</dbReference>
<dbReference type="InterPro" id="IPR011016">
    <property type="entry name" value="Znf_RING-CH"/>
</dbReference>
<reference evidence="6" key="1">
    <citation type="submission" date="2021-01" db="EMBL/GenBank/DDBJ databases">
        <authorList>
            <person name="Li R."/>
            <person name="Bekaert M."/>
        </authorList>
    </citation>
    <scope>NUCLEOTIDE SEQUENCE</scope>
    <source>
        <strain evidence="6">Farmed</strain>
    </source>
</reference>
<dbReference type="Gene3D" id="3.30.40.10">
    <property type="entry name" value="Zinc/RING finger domain, C3HC4 (zinc finger)"/>
    <property type="match status" value="1"/>
</dbReference>